<dbReference type="EMBL" id="AUZX01005234">
    <property type="protein sequence ID" value="EQD68612.1"/>
    <property type="molecule type" value="Genomic_DNA"/>
</dbReference>
<organism evidence="3">
    <name type="scientific">mine drainage metagenome</name>
    <dbReference type="NCBI Taxonomy" id="410659"/>
    <lineage>
        <taxon>unclassified sequences</taxon>
        <taxon>metagenomes</taxon>
        <taxon>ecological metagenomes</taxon>
    </lineage>
</organism>
<evidence type="ECO:0000313" key="3">
    <source>
        <dbReference type="EMBL" id="EQD68612.1"/>
    </source>
</evidence>
<sequence>MTEKYRKVAYYPGCALEGTGHAYNRSTKEVGKALGLELVELENWNCCGAMEVKNVDPKLQTFLSARNLKIAEDMGFDTVMAPCNGCYHNLKKAEYDLSHDASSRETVAKLAAKSGDQPYEAGNVETIHALDWIRDAIGTDELRKRVKNSLNGLKIANYYGCMYTRPRHIFPEKDKGPGSESTSKPHFMDDLLAAAGAENVEFPLKTACCGGAHTLSDSDTSTRLVLNILTTAEACGAEVIATECPPATPGWRCIRSAPKRCWARKPTSRSCISRNCWAWRWACPRARWASTRTSPNRATCSRPRGWVDEHLAGNRRSHRGHARCGFCLGQRHGAQHLAACR</sequence>
<dbReference type="InterPro" id="IPR004017">
    <property type="entry name" value="Cys_rich_dom"/>
</dbReference>
<evidence type="ECO:0000259" key="2">
    <source>
        <dbReference type="Pfam" id="PF02754"/>
    </source>
</evidence>
<proteinExistence type="predicted"/>
<feature type="domain" description="Cysteine-rich" evidence="2">
    <location>
        <begin position="158"/>
        <end position="245"/>
    </location>
</feature>
<dbReference type="PANTHER" id="PTHR42947:SF1">
    <property type="entry name" value="COB--COM HETERODISULFIDE REDUCTASE SUBUNIT B 1"/>
    <property type="match status" value="1"/>
</dbReference>
<comment type="caution">
    <text evidence="3">The sequence shown here is derived from an EMBL/GenBank/DDBJ whole genome shotgun (WGS) entry which is preliminary data.</text>
</comment>
<dbReference type="Pfam" id="PF02754">
    <property type="entry name" value="CCG"/>
    <property type="match status" value="2"/>
</dbReference>
<dbReference type="GO" id="GO:0016491">
    <property type="term" value="F:oxidoreductase activity"/>
    <property type="evidence" value="ECO:0007669"/>
    <property type="project" value="UniProtKB-KW"/>
</dbReference>
<feature type="domain" description="Cysteine-rich" evidence="2">
    <location>
        <begin position="8"/>
        <end position="91"/>
    </location>
</feature>
<dbReference type="Gene3D" id="1.20.1050.140">
    <property type="match status" value="1"/>
</dbReference>
<dbReference type="AlphaFoldDB" id="T1BG52"/>
<dbReference type="PANTHER" id="PTHR42947">
    <property type="entry name" value="COB--COM HETERODISULFIDE REDUCTASE SUBUNIT B 1"/>
    <property type="match status" value="1"/>
</dbReference>
<evidence type="ECO:0000256" key="1">
    <source>
        <dbReference type="ARBA" id="ARBA00023002"/>
    </source>
</evidence>
<dbReference type="InterPro" id="IPR051278">
    <property type="entry name" value="HdrB/HdrD_reductase"/>
</dbReference>
<reference evidence="3" key="2">
    <citation type="journal article" date="2014" name="ISME J.">
        <title>Microbial stratification in low pH oxic and suboxic macroscopic growths along an acid mine drainage.</title>
        <authorList>
            <person name="Mendez-Garcia C."/>
            <person name="Mesa V."/>
            <person name="Sprenger R.R."/>
            <person name="Richter M."/>
            <person name="Diez M.S."/>
            <person name="Solano J."/>
            <person name="Bargiela R."/>
            <person name="Golyshina O.V."/>
            <person name="Manteca A."/>
            <person name="Ramos J.L."/>
            <person name="Gallego J.R."/>
            <person name="Llorente I."/>
            <person name="Martins Dos Santos V.A."/>
            <person name="Jensen O.N."/>
            <person name="Pelaez A.I."/>
            <person name="Sanchez J."/>
            <person name="Ferrer M."/>
        </authorList>
    </citation>
    <scope>NUCLEOTIDE SEQUENCE</scope>
</reference>
<name>T1BG52_9ZZZZ</name>
<accession>T1BG52</accession>
<keyword evidence="1" id="KW-0560">Oxidoreductase</keyword>
<reference evidence="3" key="1">
    <citation type="submission" date="2013-08" db="EMBL/GenBank/DDBJ databases">
        <authorList>
            <person name="Mendez C."/>
            <person name="Richter M."/>
            <person name="Ferrer M."/>
            <person name="Sanchez J."/>
        </authorList>
    </citation>
    <scope>NUCLEOTIDE SEQUENCE</scope>
</reference>
<gene>
    <name evidence="3" type="ORF">B1A_07254</name>
</gene>
<protein>
    <submittedName>
        <fullName evidence="3">CoB--CoM heterodisulfide reductase</fullName>
    </submittedName>
</protein>